<dbReference type="OrthoDB" id="3209493at2"/>
<dbReference type="InterPro" id="IPR036396">
    <property type="entry name" value="Cyt_P450_sf"/>
</dbReference>
<keyword evidence="2" id="KW-0408">Iron</keyword>
<evidence type="ECO:0000256" key="1">
    <source>
        <dbReference type="ARBA" id="ARBA00010617"/>
    </source>
</evidence>
<dbReference type="Gene3D" id="1.10.630.10">
    <property type="entry name" value="Cytochrome P450"/>
    <property type="match status" value="1"/>
</dbReference>
<dbReference type="SUPFAM" id="SSF48264">
    <property type="entry name" value="Cytochrome P450"/>
    <property type="match status" value="1"/>
</dbReference>
<dbReference type="Pfam" id="PF00067">
    <property type="entry name" value="p450"/>
    <property type="match status" value="1"/>
</dbReference>
<dbReference type="InterPro" id="IPR037401">
    <property type="entry name" value="SnoaL-like"/>
</dbReference>
<keyword evidence="2" id="KW-0349">Heme</keyword>
<sequence>MSQWIDDYYADVDAGNLDGFLNRHAPDASVVFGNNPPAVGRAAIRAAIGGLFAAVSLMRHEKHNVWPVGDGKSAVVELSVLYRTHGGAEVRLASVALLDRDDAGLVTSLRVFTDLAPLYTVIEAEKASQTHTWDPHAELHSLETSAHGDMAAPYAELLGRCPVARIRVDGSKVNWWGAFSHAEMVEAARAHQTLSSTTPSSGPAIIPLQADPPLHGKYRKALNPHFTREMIDRLEPDIRRYAREMISDLVSRGSADLAQDFAFPFPTRVLCRFLGVPDDQWTFHHEFIADVDRSTGHGLNDPDDPVPDRLFATILPRLRELIEDHRRNPREDVVSGILAGDFEEPEILNLILTIMFAGHITTTSGLGNTLLRLARDTELQDYLRANSHRIPDAIEESLRIDTPQQAMPRKALVDVELGGETIRAGELILLNFASANLDPKVWPDAGRFDLDRADKRHVAFGRGLHQCIGQNLARLELRIALEEILAATSSFSISGDIARRTWPLLCVNHLPTSLQPVAASAVR</sequence>
<dbReference type="CDD" id="cd00531">
    <property type="entry name" value="NTF2_like"/>
    <property type="match status" value="1"/>
</dbReference>
<dbReference type="GO" id="GO:0004497">
    <property type="term" value="F:monooxygenase activity"/>
    <property type="evidence" value="ECO:0007669"/>
    <property type="project" value="UniProtKB-KW"/>
</dbReference>
<dbReference type="InterPro" id="IPR001128">
    <property type="entry name" value="Cyt_P450"/>
</dbReference>
<dbReference type="PRINTS" id="PR00359">
    <property type="entry name" value="BP450"/>
</dbReference>
<evidence type="ECO:0000259" key="3">
    <source>
        <dbReference type="Pfam" id="PF12680"/>
    </source>
</evidence>
<organism evidence="4 5">
    <name type="scientific">Amycolatopsis pithecellobii</name>
    <dbReference type="NCBI Taxonomy" id="664692"/>
    <lineage>
        <taxon>Bacteria</taxon>
        <taxon>Bacillati</taxon>
        <taxon>Actinomycetota</taxon>
        <taxon>Actinomycetes</taxon>
        <taxon>Pseudonocardiales</taxon>
        <taxon>Pseudonocardiaceae</taxon>
        <taxon>Amycolatopsis</taxon>
    </lineage>
</organism>
<dbReference type="GO" id="GO:0020037">
    <property type="term" value="F:heme binding"/>
    <property type="evidence" value="ECO:0007669"/>
    <property type="project" value="InterPro"/>
</dbReference>
<keyword evidence="2" id="KW-0503">Monooxygenase</keyword>
<accession>A0A6N7Z2U1</accession>
<dbReference type="RefSeq" id="WP_154758244.1">
    <property type="nucleotide sequence ID" value="NZ_WMBA01000029.1"/>
</dbReference>
<dbReference type="SUPFAM" id="SSF54427">
    <property type="entry name" value="NTF2-like"/>
    <property type="match status" value="1"/>
</dbReference>
<dbReference type="PANTHER" id="PTHR46696:SF6">
    <property type="entry name" value="P450, PUTATIVE (EUROFUNG)-RELATED"/>
    <property type="match status" value="1"/>
</dbReference>
<evidence type="ECO:0000313" key="4">
    <source>
        <dbReference type="EMBL" id="MTD56073.1"/>
    </source>
</evidence>
<dbReference type="GO" id="GO:0016705">
    <property type="term" value="F:oxidoreductase activity, acting on paired donors, with incorporation or reduction of molecular oxygen"/>
    <property type="evidence" value="ECO:0007669"/>
    <property type="project" value="InterPro"/>
</dbReference>
<dbReference type="Pfam" id="PF12680">
    <property type="entry name" value="SnoaL_2"/>
    <property type="match status" value="1"/>
</dbReference>
<name>A0A6N7Z2U1_9PSEU</name>
<keyword evidence="2" id="KW-0479">Metal-binding</keyword>
<keyword evidence="2" id="KW-0560">Oxidoreductase</keyword>
<dbReference type="GO" id="GO:0005506">
    <property type="term" value="F:iron ion binding"/>
    <property type="evidence" value="ECO:0007669"/>
    <property type="project" value="InterPro"/>
</dbReference>
<comment type="similarity">
    <text evidence="1 2">Belongs to the cytochrome P450 family.</text>
</comment>
<dbReference type="InterPro" id="IPR032710">
    <property type="entry name" value="NTF2-like_dom_sf"/>
</dbReference>
<dbReference type="InterPro" id="IPR002397">
    <property type="entry name" value="Cyt_P450_B"/>
</dbReference>
<feature type="domain" description="SnoaL-like" evidence="3">
    <location>
        <begin position="6"/>
        <end position="107"/>
    </location>
</feature>
<keyword evidence="5" id="KW-1185">Reference proteome</keyword>
<evidence type="ECO:0000313" key="5">
    <source>
        <dbReference type="Proteomes" id="UP000440096"/>
    </source>
</evidence>
<dbReference type="PANTHER" id="PTHR46696">
    <property type="entry name" value="P450, PUTATIVE (EUROFUNG)-RELATED"/>
    <property type="match status" value="1"/>
</dbReference>
<dbReference type="Proteomes" id="UP000440096">
    <property type="component" value="Unassembled WGS sequence"/>
</dbReference>
<comment type="caution">
    <text evidence="4">The sequence shown here is derived from an EMBL/GenBank/DDBJ whole genome shotgun (WGS) entry which is preliminary data.</text>
</comment>
<reference evidence="4 5" key="1">
    <citation type="submission" date="2019-11" db="EMBL/GenBank/DDBJ databases">
        <title>Draft genome of Amycolatopsis RM579.</title>
        <authorList>
            <person name="Duangmal K."/>
            <person name="Mingma R."/>
        </authorList>
    </citation>
    <scope>NUCLEOTIDE SEQUENCE [LARGE SCALE GENOMIC DNA]</scope>
    <source>
        <strain evidence="4 5">RM579</strain>
    </source>
</reference>
<gene>
    <name evidence="4" type="ORF">GKO32_19125</name>
</gene>
<dbReference type="EMBL" id="WMBA01000029">
    <property type="protein sequence ID" value="MTD56073.1"/>
    <property type="molecule type" value="Genomic_DNA"/>
</dbReference>
<dbReference type="InterPro" id="IPR017972">
    <property type="entry name" value="Cyt_P450_CS"/>
</dbReference>
<dbReference type="AlphaFoldDB" id="A0A6N7Z2U1"/>
<proteinExistence type="inferred from homology"/>
<evidence type="ECO:0000256" key="2">
    <source>
        <dbReference type="RuleBase" id="RU000461"/>
    </source>
</evidence>
<dbReference type="Gene3D" id="3.10.450.50">
    <property type="match status" value="1"/>
</dbReference>
<dbReference type="PROSITE" id="PS00086">
    <property type="entry name" value="CYTOCHROME_P450"/>
    <property type="match status" value="1"/>
</dbReference>
<protein>
    <submittedName>
        <fullName evidence="4">Cytochrome P450</fullName>
    </submittedName>
</protein>